<dbReference type="InterPro" id="IPR001932">
    <property type="entry name" value="PPM-type_phosphatase-like_dom"/>
</dbReference>
<dbReference type="PROSITE" id="PS00108">
    <property type="entry name" value="PROTEIN_KINASE_ST"/>
    <property type="match status" value="1"/>
</dbReference>
<dbReference type="InterPro" id="IPR008271">
    <property type="entry name" value="Ser/Thr_kinase_AS"/>
</dbReference>
<dbReference type="Proteomes" id="UP001359559">
    <property type="component" value="Unassembled WGS sequence"/>
</dbReference>
<organism evidence="5 6">
    <name type="scientific">Clitoria ternatea</name>
    <name type="common">Butterfly pea</name>
    <dbReference type="NCBI Taxonomy" id="43366"/>
    <lineage>
        <taxon>Eukaryota</taxon>
        <taxon>Viridiplantae</taxon>
        <taxon>Streptophyta</taxon>
        <taxon>Embryophyta</taxon>
        <taxon>Tracheophyta</taxon>
        <taxon>Spermatophyta</taxon>
        <taxon>Magnoliopsida</taxon>
        <taxon>eudicotyledons</taxon>
        <taxon>Gunneridae</taxon>
        <taxon>Pentapetalae</taxon>
        <taxon>rosids</taxon>
        <taxon>fabids</taxon>
        <taxon>Fabales</taxon>
        <taxon>Fabaceae</taxon>
        <taxon>Papilionoideae</taxon>
        <taxon>50 kb inversion clade</taxon>
        <taxon>NPAAA clade</taxon>
        <taxon>indigoferoid/millettioid clade</taxon>
        <taxon>Phaseoleae</taxon>
        <taxon>Clitoria</taxon>
    </lineage>
</organism>
<evidence type="ECO:0000256" key="2">
    <source>
        <dbReference type="SAM" id="SignalP"/>
    </source>
</evidence>
<feature type="domain" description="Protein kinase" evidence="3">
    <location>
        <begin position="613"/>
        <end position="1016"/>
    </location>
</feature>
<sequence>MKIPAPHLLLASWFLFSTTIPFARGESSTCLTVYKNGGAPAVFQSPKCPRWKLSDYDPPPQTTARCQSATLQGRRNSQEDRTLCVLDVRIPFPRANGIKEVMVGIVAVFDGHNGAEASEMASKLLVEYFVLHTYFLLDAAVSVISKTATGTVINKRDRDHVNLLHRWKEILGLRWQEMNFERFQNSFSANFDDSFHLEILKEALLRAIHDIDAKFSEEASRNNLHSGSTATIVLVADDKILVANIGDSKAFLCSEKFQSPREAKDSLLKLYRQKEQDGSVSVWDREKYRLASSHGLSHFAVKELTSDHHPDRDDERIRVETAGGQVQNWSGVPRVNGQLAITRAIGDVPFKAYGVISAPELTDWERLTANDSYLVVASDGVFEKMGVQDVCDLLWEVHCFSNMGSDCTPSSSYSLADFIVNTAFKKGSGDNVAAVVVPLESIKSSVNFLSRSYAEKRDTGYPLFDLQEPASSSANDIASHLMHLEHPHAVDTKFKRILVEVKDGDFGYFYLSENLDEPVDSKQIAKKTEWEDYLYELPEPLPDALHQDAGGPVNLYNNQNFYFHLGPTVDEAKDQCINPEGLASFIGLLESIPLHDTDSSNGSSDYSMPDLGYVLKKSFGRGSYGEVWLAFHWNCNQDNKAAKMSKDENDKNSSSTTTDCQENPSSSNYTQYILKRMMVERGSAVYLSGLREKYFGEIFLNASTCSEDPLSTGKSNCVLETSQFGTESSFPNKFWLQGTTYEEGLNHIARYVESFESQANEIWLVFSFEGVSLSKLIYTVDDANGTAEKERLDQVKQAQILRPSKWWHWLKTTEEGKEEMRNLIWQLLLALKSCHDRNITHRDIKPENMVICFEDRETGRCLKEIPTKISNFSTKMRIIDFGSGIDEFTLKHLYGSAGPSRAEQTYEYTPPEALLNFTWYQGPTRSTLKYDIWSVGVVMLELVLGTPNVFQINALTRALLDRHLEGWNDGVKELAYKLRSFMELCILIPGISSSSTKKYHKVGVSPASWKCSEEFFSRQIKNRDPLKIGFSNIWALRLVRHLLHWDPNHFPESPKPSSRRTGQVLTRLCNILISNVPLENDFIGNNDSIFHIDLFTQGHPRKLEIRRATSTSLLEIRMEAGPSKYVDAIREGPEFHERFIVRKLPVELMLPTLRTAFITHSPPDDKDEPGWGSHSRRRRLQL</sequence>
<feature type="region of interest" description="Disordered" evidence="1">
    <location>
        <begin position="1158"/>
        <end position="1182"/>
    </location>
</feature>
<dbReference type="Gene3D" id="1.10.510.10">
    <property type="entry name" value="Transferase(Phosphotransferase) domain 1"/>
    <property type="match status" value="1"/>
</dbReference>
<keyword evidence="6" id="KW-1185">Reference proteome</keyword>
<dbReference type="InterPro" id="IPR036457">
    <property type="entry name" value="PPM-type-like_dom_sf"/>
</dbReference>
<keyword evidence="2" id="KW-0732">Signal</keyword>
<feature type="chain" id="PRO_5042946156" description="Protein-serine/threonine phosphatase" evidence="2">
    <location>
        <begin position="26"/>
        <end position="1182"/>
    </location>
</feature>
<evidence type="ECO:0000256" key="1">
    <source>
        <dbReference type="SAM" id="MobiDB-lite"/>
    </source>
</evidence>
<dbReference type="SUPFAM" id="SSF81606">
    <property type="entry name" value="PP2C-like"/>
    <property type="match status" value="1"/>
</dbReference>
<dbReference type="InterPro" id="IPR000719">
    <property type="entry name" value="Prot_kinase_dom"/>
</dbReference>
<dbReference type="Pfam" id="PF00481">
    <property type="entry name" value="PP2C"/>
    <property type="match status" value="2"/>
</dbReference>
<proteinExistence type="predicted"/>
<reference evidence="5 6" key="1">
    <citation type="submission" date="2024-01" db="EMBL/GenBank/DDBJ databases">
        <title>The genomes of 5 underutilized Papilionoideae crops provide insights into root nodulation and disease resistance.</title>
        <authorList>
            <person name="Yuan L."/>
        </authorList>
    </citation>
    <scope>NUCLEOTIDE SEQUENCE [LARGE SCALE GENOMIC DNA]</scope>
    <source>
        <strain evidence="5">LY-2023</strain>
        <tissue evidence="5">Leaf</tissue>
    </source>
</reference>
<dbReference type="CDD" id="cd00143">
    <property type="entry name" value="PP2Cc"/>
    <property type="match status" value="1"/>
</dbReference>
<gene>
    <name evidence="5" type="ORF">RJT34_22626</name>
</gene>
<dbReference type="PANTHER" id="PTHR47992">
    <property type="entry name" value="PROTEIN PHOSPHATASE"/>
    <property type="match status" value="1"/>
</dbReference>
<feature type="region of interest" description="Disordered" evidence="1">
    <location>
        <begin position="642"/>
        <end position="664"/>
    </location>
</feature>
<feature type="signal peptide" evidence="2">
    <location>
        <begin position="1"/>
        <end position="25"/>
    </location>
</feature>
<evidence type="ECO:0000313" key="5">
    <source>
        <dbReference type="EMBL" id="KAK7277611.1"/>
    </source>
</evidence>
<dbReference type="GO" id="GO:0004722">
    <property type="term" value="F:protein serine/threonine phosphatase activity"/>
    <property type="evidence" value="ECO:0007669"/>
    <property type="project" value="InterPro"/>
</dbReference>
<protein>
    <recommendedName>
        <fullName evidence="7">Protein-serine/threonine phosphatase</fullName>
    </recommendedName>
</protein>
<dbReference type="SMART" id="SM00220">
    <property type="entry name" value="S_TKc"/>
    <property type="match status" value="1"/>
</dbReference>
<evidence type="ECO:0000259" key="4">
    <source>
        <dbReference type="PROSITE" id="PS51746"/>
    </source>
</evidence>
<comment type="caution">
    <text evidence="5">The sequence shown here is derived from an EMBL/GenBank/DDBJ whole genome shotgun (WGS) entry which is preliminary data.</text>
</comment>
<feature type="compositionally biased region" description="Polar residues" evidence="1">
    <location>
        <begin position="652"/>
        <end position="664"/>
    </location>
</feature>
<dbReference type="Pfam" id="PF00069">
    <property type="entry name" value="Pkinase"/>
    <property type="match status" value="1"/>
</dbReference>
<feature type="compositionally biased region" description="Basic and acidic residues" evidence="1">
    <location>
        <begin position="642"/>
        <end position="651"/>
    </location>
</feature>
<name>A0AAN9FLT2_CLITE</name>
<dbReference type="AlphaFoldDB" id="A0AAN9FLT2"/>
<dbReference type="InterPro" id="IPR015655">
    <property type="entry name" value="PP2C"/>
</dbReference>
<dbReference type="InterPro" id="IPR011009">
    <property type="entry name" value="Kinase-like_dom_sf"/>
</dbReference>
<dbReference type="EMBL" id="JAYKXN010000006">
    <property type="protein sequence ID" value="KAK7277611.1"/>
    <property type="molecule type" value="Genomic_DNA"/>
</dbReference>
<evidence type="ECO:0000313" key="6">
    <source>
        <dbReference type="Proteomes" id="UP001359559"/>
    </source>
</evidence>
<dbReference type="SUPFAM" id="SSF56112">
    <property type="entry name" value="Protein kinase-like (PK-like)"/>
    <property type="match status" value="1"/>
</dbReference>
<evidence type="ECO:0000259" key="3">
    <source>
        <dbReference type="PROSITE" id="PS50011"/>
    </source>
</evidence>
<dbReference type="GO" id="GO:0004672">
    <property type="term" value="F:protein kinase activity"/>
    <property type="evidence" value="ECO:0007669"/>
    <property type="project" value="InterPro"/>
</dbReference>
<accession>A0AAN9FLT2</accession>
<dbReference type="Gene3D" id="3.60.40.10">
    <property type="entry name" value="PPM-type phosphatase domain"/>
    <property type="match status" value="1"/>
</dbReference>
<dbReference type="PROSITE" id="PS50011">
    <property type="entry name" value="PROTEIN_KINASE_DOM"/>
    <property type="match status" value="1"/>
</dbReference>
<dbReference type="SMART" id="SM00332">
    <property type="entry name" value="PP2Cc"/>
    <property type="match status" value="1"/>
</dbReference>
<feature type="domain" description="PPM-type phosphatase" evidence="4">
    <location>
        <begin position="65"/>
        <end position="439"/>
    </location>
</feature>
<evidence type="ECO:0008006" key="7">
    <source>
        <dbReference type="Google" id="ProtNLM"/>
    </source>
</evidence>
<dbReference type="GO" id="GO:0005524">
    <property type="term" value="F:ATP binding"/>
    <property type="evidence" value="ECO:0007669"/>
    <property type="project" value="InterPro"/>
</dbReference>
<dbReference type="PROSITE" id="PS51746">
    <property type="entry name" value="PPM_2"/>
    <property type="match status" value="1"/>
</dbReference>
<dbReference type="FunFam" id="1.10.510.10:FF:001568">
    <property type="entry name" value="uncharacterized protein LOC106771884 isoform X8"/>
    <property type="match status" value="1"/>
</dbReference>